<dbReference type="Proteomes" id="UP001168642">
    <property type="component" value="Unassembled WGS sequence"/>
</dbReference>
<dbReference type="InterPro" id="IPR006231">
    <property type="entry name" value="MQO"/>
</dbReference>
<comment type="similarity">
    <text evidence="4 9">Belongs to the MQO family.</text>
</comment>
<keyword evidence="10" id="KW-1133">Transmembrane helix</keyword>
<keyword evidence="10" id="KW-0812">Transmembrane</keyword>
<evidence type="ECO:0000256" key="1">
    <source>
        <dbReference type="ARBA" id="ARBA00001139"/>
    </source>
</evidence>
<dbReference type="Pfam" id="PF06039">
    <property type="entry name" value="Mqo"/>
    <property type="match status" value="1"/>
</dbReference>
<dbReference type="RefSeq" id="WP_302882581.1">
    <property type="nucleotide sequence ID" value="NZ_JAUMIT010000001.1"/>
</dbReference>
<dbReference type="Gene3D" id="3.50.50.60">
    <property type="entry name" value="FAD/NAD(P)-binding domain"/>
    <property type="match status" value="1"/>
</dbReference>
<comment type="caution">
    <text evidence="11">The sequence shown here is derived from an EMBL/GenBank/DDBJ whole genome shotgun (WGS) entry which is preliminary data.</text>
</comment>
<dbReference type="NCBIfam" id="NF003606">
    <property type="entry name" value="PRK05257.2-1"/>
    <property type="match status" value="1"/>
</dbReference>
<evidence type="ECO:0000256" key="7">
    <source>
        <dbReference type="ARBA" id="ARBA00022827"/>
    </source>
</evidence>
<dbReference type="NCBIfam" id="TIGR01320">
    <property type="entry name" value="mal_quin_oxido"/>
    <property type="match status" value="1"/>
</dbReference>
<dbReference type="Gene3D" id="3.30.9.10">
    <property type="entry name" value="D-Amino Acid Oxidase, subunit A, domain 2"/>
    <property type="match status" value="1"/>
</dbReference>
<protein>
    <recommendedName>
        <fullName evidence="9">Probable malate:quinone oxidoreductase</fullName>
        <ecNumber evidence="9">1.1.5.4</ecNumber>
    </recommendedName>
    <alternativeName>
        <fullName evidence="9">MQO</fullName>
    </alternativeName>
    <alternativeName>
        <fullName evidence="9">Malate dehydrogenase [quinone]</fullName>
    </alternativeName>
</protein>
<feature type="transmembrane region" description="Helical" evidence="10">
    <location>
        <begin position="12"/>
        <end position="29"/>
    </location>
</feature>
<keyword evidence="10" id="KW-0472">Membrane</keyword>
<dbReference type="SUPFAM" id="SSF51905">
    <property type="entry name" value="FAD/NAD(P)-binding domain"/>
    <property type="match status" value="1"/>
</dbReference>
<sequence>MAKTTTIKHSDFVLIGGGIMSATLAILLYEKFPGKTITVIEKLPKMAEESSEAWNNAGTGHAGNCELNYTPEKNGEIDPSKALKTAKQFYNTLEFWKDCAEKGYIQNLKKCLSPVPHISFVQGKKDVDFLEKRWNVLKETEPFKDMIFSKDREQIKEWIPLMMEKRSKRSTVAATYMKEGYDVNFGEIAEQIFRYLGKQPNVNLVNDSNVLNLQKTENKRWLLSVKGQNVGKHWKIVSNYVFIGAGGGALSLLEKSGIREARGYGGFPISGLWLRCTNPEIIEQHHAKVYGKAKKGSPPMSVPHMDTRMINGRKELLFGPYAGFTTKFLKHGSHFDLPKSVEFDNIMSLLGAGYHNLPLVGYLVKQVKLKFEDRMEMLREFYPEAKDEDWKVVVAGQRVQIIKKDKKLRGKLEFGTEIIVAKDKSIAALLGASPGASTSYSVMKEVVEKCFE</sequence>
<keyword evidence="8 9" id="KW-0560">Oxidoreductase</keyword>
<evidence type="ECO:0000256" key="9">
    <source>
        <dbReference type="HAMAP-Rule" id="MF_00212"/>
    </source>
</evidence>
<comment type="pathway">
    <text evidence="3 9">Carbohydrate metabolism; tricarboxylic acid cycle; oxaloacetate from (S)-malate (quinone route): step 1/1.</text>
</comment>
<dbReference type="EMBL" id="JAUMIT010000001">
    <property type="protein sequence ID" value="MDO3693309.1"/>
    <property type="molecule type" value="Genomic_DNA"/>
</dbReference>
<dbReference type="HAMAP" id="MF_00212">
    <property type="entry name" value="MQO"/>
    <property type="match status" value="1"/>
</dbReference>
<evidence type="ECO:0000256" key="6">
    <source>
        <dbReference type="ARBA" id="ARBA00022630"/>
    </source>
</evidence>
<dbReference type="EC" id="1.1.5.4" evidence="9"/>
<comment type="cofactor">
    <cofactor evidence="2 9">
        <name>FAD</name>
        <dbReference type="ChEBI" id="CHEBI:57692"/>
    </cofactor>
</comment>
<reference evidence="11" key="1">
    <citation type="submission" date="2023-07" db="EMBL/GenBank/DDBJ databases">
        <title>Wenyingzhuangia sp. chi5 genome sequencing and assembly.</title>
        <authorList>
            <person name="Park S."/>
        </authorList>
    </citation>
    <scope>NUCLEOTIDE SEQUENCE</scope>
    <source>
        <strain evidence="11">Chi5</strain>
    </source>
</reference>
<evidence type="ECO:0000256" key="4">
    <source>
        <dbReference type="ARBA" id="ARBA00006389"/>
    </source>
</evidence>
<dbReference type="PANTHER" id="PTHR43104:SF2">
    <property type="entry name" value="L-2-HYDROXYGLUTARATE DEHYDROGENASE, MITOCHONDRIAL"/>
    <property type="match status" value="1"/>
</dbReference>
<evidence type="ECO:0000313" key="11">
    <source>
        <dbReference type="EMBL" id="MDO3693309.1"/>
    </source>
</evidence>
<evidence type="ECO:0000256" key="3">
    <source>
        <dbReference type="ARBA" id="ARBA00005012"/>
    </source>
</evidence>
<keyword evidence="7 9" id="KW-0274">FAD</keyword>
<accession>A0ABT8VMV3</accession>
<gene>
    <name evidence="9 11" type="primary">mqo</name>
    <name evidence="11" type="ORF">QVZ41_00400</name>
</gene>
<evidence type="ECO:0000256" key="8">
    <source>
        <dbReference type="ARBA" id="ARBA00023002"/>
    </source>
</evidence>
<dbReference type="GO" id="GO:0008924">
    <property type="term" value="F:L-malate dehydrogenase (quinone) activity"/>
    <property type="evidence" value="ECO:0007669"/>
    <property type="project" value="UniProtKB-EC"/>
</dbReference>
<keyword evidence="5 9" id="KW-0816">Tricarboxylic acid cycle</keyword>
<dbReference type="NCBIfam" id="NF003611">
    <property type="entry name" value="PRK05257.3-2"/>
    <property type="match status" value="1"/>
</dbReference>
<name>A0ABT8VMV3_9FLAO</name>
<evidence type="ECO:0000256" key="2">
    <source>
        <dbReference type="ARBA" id="ARBA00001974"/>
    </source>
</evidence>
<proteinExistence type="inferred from homology"/>
<evidence type="ECO:0000256" key="10">
    <source>
        <dbReference type="SAM" id="Phobius"/>
    </source>
</evidence>
<evidence type="ECO:0000256" key="5">
    <source>
        <dbReference type="ARBA" id="ARBA00022532"/>
    </source>
</evidence>
<evidence type="ECO:0000313" key="12">
    <source>
        <dbReference type="Proteomes" id="UP001168642"/>
    </source>
</evidence>
<dbReference type="PANTHER" id="PTHR43104">
    <property type="entry name" value="L-2-HYDROXYGLUTARATE DEHYDROGENASE, MITOCHONDRIAL"/>
    <property type="match status" value="1"/>
</dbReference>
<keyword evidence="12" id="KW-1185">Reference proteome</keyword>
<dbReference type="InterPro" id="IPR036188">
    <property type="entry name" value="FAD/NAD-bd_sf"/>
</dbReference>
<comment type="catalytic activity">
    <reaction evidence="1 9">
        <text>(S)-malate + a quinone = a quinol + oxaloacetate</text>
        <dbReference type="Rhea" id="RHEA:46012"/>
        <dbReference type="ChEBI" id="CHEBI:15589"/>
        <dbReference type="ChEBI" id="CHEBI:16452"/>
        <dbReference type="ChEBI" id="CHEBI:24646"/>
        <dbReference type="ChEBI" id="CHEBI:132124"/>
        <dbReference type="EC" id="1.1.5.4"/>
    </reaction>
</comment>
<organism evidence="11 12">
    <name type="scientific">Wenyingzhuangia gilva</name>
    <dbReference type="NCBI Taxonomy" id="3057677"/>
    <lineage>
        <taxon>Bacteria</taxon>
        <taxon>Pseudomonadati</taxon>
        <taxon>Bacteroidota</taxon>
        <taxon>Flavobacteriia</taxon>
        <taxon>Flavobacteriales</taxon>
        <taxon>Flavobacteriaceae</taxon>
        <taxon>Wenyingzhuangia</taxon>
    </lineage>
</organism>
<keyword evidence="6 9" id="KW-0285">Flavoprotein</keyword>